<reference evidence="7 8" key="1">
    <citation type="submission" date="2024-09" db="EMBL/GenBank/DDBJ databases">
        <authorList>
            <person name="Sun Q."/>
            <person name="Mori K."/>
        </authorList>
    </citation>
    <scope>NUCLEOTIDE SEQUENCE [LARGE SCALE GENOMIC DNA]</scope>
    <source>
        <strain evidence="7 8">CECT 8064</strain>
    </source>
</reference>
<evidence type="ECO:0000256" key="4">
    <source>
        <dbReference type="ARBA" id="ARBA00023125"/>
    </source>
</evidence>
<keyword evidence="2" id="KW-0663">Pyridoxal phosphate</keyword>
<dbReference type="InterPro" id="IPR036390">
    <property type="entry name" value="WH_DNA-bd_sf"/>
</dbReference>
<organism evidence="7 8">
    <name type="scientific">Vibrio olivae</name>
    <dbReference type="NCBI Taxonomy" id="1243002"/>
    <lineage>
        <taxon>Bacteria</taxon>
        <taxon>Pseudomonadati</taxon>
        <taxon>Pseudomonadota</taxon>
        <taxon>Gammaproteobacteria</taxon>
        <taxon>Vibrionales</taxon>
        <taxon>Vibrionaceae</taxon>
        <taxon>Vibrio</taxon>
    </lineage>
</organism>
<dbReference type="SUPFAM" id="SSF46785">
    <property type="entry name" value="Winged helix' DNA-binding domain"/>
    <property type="match status" value="1"/>
</dbReference>
<dbReference type="InterPro" id="IPR051446">
    <property type="entry name" value="HTH_trans_reg/aminotransferase"/>
</dbReference>
<dbReference type="Gene3D" id="3.40.640.10">
    <property type="entry name" value="Type I PLP-dependent aspartate aminotransferase-like (Major domain)"/>
    <property type="match status" value="1"/>
</dbReference>
<keyword evidence="7" id="KW-0032">Aminotransferase</keyword>
<comment type="caution">
    <text evidence="7">The sequence shown here is derived from an EMBL/GenBank/DDBJ whole genome shotgun (WGS) entry which is preliminary data.</text>
</comment>
<keyword evidence="4" id="KW-0238">DNA-binding</keyword>
<dbReference type="GO" id="GO:0008483">
    <property type="term" value="F:transaminase activity"/>
    <property type="evidence" value="ECO:0007669"/>
    <property type="project" value="UniProtKB-KW"/>
</dbReference>
<dbReference type="EMBL" id="JBHMEP010000009">
    <property type="protein sequence ID" value="MFB9137092.1"/>
    <property type="molecule type" value="Genomic_DNA"/>
</dbReference>
<evidence type="ECO:0000256" key="1">
    <source>
        <dbReference type="ARBA" id="ARBA00005384"/>
    </source>
</evidence>
<evidence type="ECO:0000256" key="5">
    <source>
        <dbReference type="ARBA" id="ARBA00023163"/>
    </source>
</evidence>
<evidence type="ECO:0000313" key="7">
    <source>
        <dbReference type="EMBL" id="MFB9137092.1"/>
    </source>
</evidence>
<dbReference type="SUPFAM" id="SSF53383">
    <property type="entry name" value="PLP-dependent transferases"/>
    <property type="match status" value="1"/>
</dbReference>
<dbReference type="InterPro" id="IPR015424">
    <property type="entry name" value="PyrdxlP-dep_Trfase"/>
</dbReference>
<dbReference type="CDD" id="cd00609">
    <property type="entry name" value="AAT_like"/>
    <property type="match status" value="1"/>
</dbReference>
<keyword evidence="3" id="KW-0805">Transcription regulation</keyword>
<sequence>MLSRYIHINPHDSRTLQEQIKSAISQAIFDGFIPATKALESSRRLAQKLHVSRNTILRVYEQLTEEDILVAIERKGYFVHPDLEINSTPKPTLQASNHTPSLNWQQYLLKENAVPIESGQDLRSYRYLFVSGLVDDDLFPVSEWRKCSIQSLNRSNHHSWTSSLDDYADLIEQIRTRVLTKRGIFVDSNQIAVTLGCQNSLYYLAKLLVANGTKVGVENPGYPEALHQFQARRAEIIPLNVDQQGLEVNDNVAECKLIYTTPSNQFPTTVRMTGQRREALMAMAEQQDVLIIEDDFEHDINFIEDSCPALRGEYQSDRIIYISSFTSTIAPGLRIGFIVAAAPLIEQIRLFQQRTHSLPPKNNCQTLALFLSLGYYDTLANKMLRRYREKWLTMEKALNYYFPQSGVSPSLAGTAFWIDYKQEFDAEHFEQLAKAQGILLNSGAQYYYHDKKTNSFRLSFQSIPSDKIRQGIAELASIAKQVLPIETLADCQQLPLNSKEIRQLLTNQIMLTKDCFNIPYRITFQADGKMMGVSDRPNDIDEGYWWVKDGQFVYQWRNWQFSDTRYITIVVEDGEVKRFDEDGYFIGQAKLVTA</sequence>
<keyword evidence="5" id="KW-0804">Transcription</keyword>
<dbReference type="CDD" id="cd07377">
    <property type="entry name" value="WHTH_GntR"/>
    <property type="match status" value="1"/>
</dbReference>
<gene>
    <name evidence="7" type="ORF">ACFFUV_19145</name>
</gene>
<keyword evidence="7" id="KW-0808">Transferase</keyword>
<dbReference type="Pfam" id="PF00155">
    <property type="entry name" value="Aminotran_1_2"/>
    <property type="match status" value="1"/>
</dbReference>
<dbReference type="InterPro" id="IPR004839">
    <property type="entry name" value="Aminotransferase_I/II_large"/>
</dbReference>
<keyword evidence="8" id="KW-1185">Reference proteome</keyword>
<protein>
    <submittedName>
        <fullName evidence="7">PLP-dependent aminotransferase family protein</fullName>
    </submittedName>
</protein>
<evidence type="ECO:0000313" key="8">
    <source>
        <dbReference type="Proteomes" id="UP001589645"/>
    </source>
</evidence>
<dbReference type="InterPro" id="IPR036388">
    <property type="entry name" value="WH-like_DNA-bd_sf"/>
</dbReference>
<dbReference type="InterPro" id="IPR000524">
    <property type="entry name" value="Tscrpt_reg_HTH_GntR"/>
</dbReference>
<evidence type="ECO:0000259" key="6">
    <source>
        <dbReference type="PROSITE" id="PS50949"/>
    </source>
</evidence>
<proteinExistence type="inferred from homology"/>
<name>A0ABV5HS58_9VIBR</name>
<evidence type="ECO:0000256" key="2">
    <source>
        <dbReference type="ARBA" id="ARBA00022898"/>
    </source>
</evidence>
<dbReference type="PANTHER" id="PTHR46577:SF1">
    <property type="entry name" value="HTH-TYPE TRANSCRIPTIONAL REGULATORY PROTEIN GABR"/>
    <property type="match status" value="1"/>
</dbReference>
<comment type="similarity">
    <text evidence="1">In the C-terminal section; belongs to the class-I pyridoxal-phosphate-dependent aminotransferase family.</text>
</comment>
<evidence type="ECO:0000256" key="3">
    <source>
        <dbReference type="ARBA" id="ARBA00023015"/>
    </source>
</evidence>
<dbReference type="PROSITE" id="PS50949">
    <property type="entry name" value="HTH_GNTR"/>
    <property type="match status" value="1"/>
</dbReference>
<dbReference type="PANTHER" id="PTHR46577">
    <property type="entry name" value="HTH-TYPE TRANSCRIPTIONAL REGULATORY PROTEIN GABR"/>
    <property type="match status" value="1"/>
</dbReference>
<feature type="domain" description="HTH gntR-type" evidence="6">
    <location>
        <begin position="14"/>
        <end position="82"/>
    </location>
</feature>
<dbReference type="Pfam" id="PF00392">
    <property type="entry name" value="GntR"/>
    <property type="match status" value="1"/>
</dbReference>
<dbReference type="SMART" id="SM00345">
    <property type="entry name" value="HTH_GNTR"/>
    <property type="match status" value="1"/>
</dbReference>
<dbReference type="InterPro" id="IPR015421">
    <property type="entry name" value="PyrdxlP-dep_Trfase_major"/>
</dbReference>
<dbReference type="RefSeq" id="WP_390196048.1">
    <property type="nucleotide sequence ID" value="NZ_JBHMEP010000009.1"/>
</dbReference>
<dbReference type="Proteomes" id="UP001589645">
    <property type="component" value="Unassembled WGS sequence"/>
</dbReference>
<dbReference type="Gene3D" id="1.10.10.10">
    <property type="entry name" value="Winged helix-like DNA-binding domain superfamily/Winged helix DNA-binding domain"/>
    <property type="match status" value="1"/>
</dbReference>
<accession>A0ABV5HS58</accession>